<evidence type="ECO:0000259" key="1">
    <source>
        <dbReference type="Pfam" id="PF09327"/>
    </source>
</evidence>
<gene>
    <name evidence="2" type="ORF">KL_65</name>
</gene>
<dbReference type="PANTHER" id="PTHR36251:SF2">
    <property type="entry name" value="GIFSY-2 PROPHAGE HOST SPECIFICITY PROTEIN J, PHAGE LAMBDA"/>
    <property type="match status" value="1"/>
</dbReference>
<organism evidence="2 3">
    <name type="scientific">Klebsiella phage KL</name>
    <dbReference type="NCBI Taxonomy" id="2608376"/>
    <lineage>
        <taxon>Viruses</taxon>
        <taxon>Duplodnaviria</taxon>
        <taxon>Heunggongvirae</taxon>
        <taxon>Uroviricota</taxon>
        <taxon>Caudoviricetes</taxon>
        <taxon>Drexlerviridae</taxon>
        <taxon>Webervirus</taxon>
        <taxon>Webervirus KL</taxon>
    </lineage>
</organism>
<reference evidence="2 3" key="1">
    <citation type="submission" date="2019-10" db="EMBL/GenBank/DDBJ databases">
        <title>K. pneumoniae NDM1+ phage KL.</title>
        <authorList>
            <person name="Battacharjee A.S."/>
            <person name="Islam M.I."/>
        </authorList>
    </citation>
    <scope>NUCLEOTIDE SEQUENCE [LARGE SCALE GENOMIC DNA]</scope>
</reference>
<name>A0A5P8FRW9_9CAUD</name>
<dbReference type="Proteomes" id="UP000326703">
    <property type="component" value="Segment"/>
</dbReference>
<dbReference type="InterPro" id="IPR053171">
    <property type="entry name" value="Viral_Tip_Attach_Protein"/>
</dbReference>
<protein>
    <submittedName>
        <fullName evidence="2">Tail fiber protein</fullName>
    </submittedName>
</protein>
<evidence type="ECO:0000313" key="3">
    <source>
        <dbReference type="Proteomes" id="UP000326703"/>
    </source>
</evidence>
<dbReference type="EMBL" id="MN379832">
    <property type="protein sequence ID" value="QFQ33371.1"/>
    <property type="molecule type" value="Genomic_DNA"/>
</dbReference>
<accession>A0A5P8FRW9</accession>
<evidence type="ECO:0000313" key="2">
    <source>
        <dbReference type="EMBL" id="QFQ33371.1"/>
    </source>
</evidence>
<dbReference type="InterPro" id="IPR015406">
    <property type="entry name" value="GpJ_CSF"/>
</dbReference>
<proteinExistence type="predicted"/>
<dbReference type="PANTHER" id="PTHR36251">
    <property type="entry name" value="FELS-1 PROPHAGE HOST SPECIFICITY PROTEIN-RELATED"/>
    <property type="match status" value="1"/>
</dbReference>
<feature type="domain" description="Tip attachment protein J central straight fiber" evidence="1">
    <location>
        <begin position="166"/>
        <end position="302"/>
    </location>
</feature>
<keyword evidence="3" id="KW-1185">Reference proteome</keyword>
<sequence>MSSTDVNIITDAILDEILDSDAMKELQESAQDSAAKLNDYANSIIQNALANDADVRRMTKENGKRKAEIAHTTVLIANESEARAAEITELKTQIDEDITSQITILNEALADESETRATQINQLQTQFGEDMAAGLAQVNEAIANESEARATSEAALDAKIGQNSAALDQKLDSWANVDGVGSMYTMKLGLKYNGQEYNSGMALQLTAQGSSVVSQVLFIADRFAIIRNATSGAYTLPFVVQNDQVFMNNALIQDGSITNAKIGNVIQSNNFQENVAGWQLDKNGVFVNYGSNSGEGSIKQTNQNITVRDGNNRVRCQLGRITGTW</sequence>
<dbReference type="Pfam" id="PF09327">
    <property type="entry name" value="Phage_Tail_Tip"/>
    <property type="match status" value="1"/>
</dbReference>